<organism evidence="3 4">
    <name type="scientific">Kwoniella dendrophila CBS 6074</name>
    <dbReference type="NCBI Taxonomy" id="1295534"/>
    <lineage>
        <taxon>Eukaryota</taxon>
        <taxon>Fungi</taxon>
        <taxon>Dikarya</taxon>
        <taxon>Basidiomycota</taxon>
        <taxon>Agaricomycotina</taxon>
        <taxon>Tremellomycetes</taxon>
        <taxon>Tremellales</taxon>
        <taxon>Cryptococcaceae</taxon>
        <taxon>Kwoniella</taxon>
    </lineage>
</organism>
<feature type="compositionally biased region" description="Polar residues" evidence="1">
    <location>
        <begin position="298"/>
        <end position="309"/>
    </location>
</feature>
<dbReference type="Proteomes" id="UP001355207">
    <property type="component" value="Chromosome 8"/>
</dbReference>
<gene>
    <name evidence="3" type="ORF">L201_006024</name>
</gene>
<protein>
    <submittedName>
        <fullName evidence="3">Uncharacterized protein</fullName>
    </submittedName>
</protein>
<feature type="compositionally biased region" description="Acidic residues" evidence="1">
    <location>
        <begin position="352"/>
        <end position="362"/>
    </location>
</feature>
<dbReference type="AlphaFoldDB" id="A0AAX4K1X1"/>
<proteinExistence type="predicted"/>
<feature type="chain" id="PRO_5043444392" evidence="2">
    <location>
        <begin position="19"/>
        <end position="380"/>
    </location>
</feature>
<feature type="compositionally biased region" description="Polar residues" evidence="1">
    <location>
        <begin position="335"/>
        <end position="346"/>
    </location>
</feature>
<feature type="region of interest" description="Disordered" evidence="1">
    <location>
        <begin position="204"/>
        <end position="380"/>
    </location>
</feature>
<sequence length="380" mass="37012">MLFQIFLSFLSVNAGVNALPTSIGLRARQAGESHQVNMVNNCGSGEAVFIYEGNSSPQGSTTISGELKGGVAWMSGMTGVECGGNGLNCGTVEFTLTSGGENGEMQNSADYSLLNGLDAKQGTSLGNHNYQYGMDFSFTGACSNGPAACTGNSASECPGAFLGSATEGGAPEQCMGDNVGITITFCPNGPPAAGSGTGYTTTGTANSAVESGSTSPVTTGGASAGTATGTGTGNTAPPENPSVPAGTSGPGQSGSYGKTTASSPSSSYDPIESVPAVADNGYSNSPEEVGNNGGISGASPTTAAVNLSIPTPPAGDNGKNVPANGAGSMADGEQATIQTAPNSPQATGLAVEDTEGDGEGEGEGERKGESTWGGGGGGDW</sequence>
<name>A0AAX4K1X1_9TREE</name>
<feature type="compositionally biased region" description="Gly residues" evidence="1">
    <location>
        <begin position="371"/>
        <end position="380"/>
    </location>
</feature>
<evidence type="ECO:0000313" key="4">
    <source>
        <dbReference type="Proteomes" id="UP001355207"/>
    </source>
</evidence>
<accession>A0AAX4K1X1</accession>
<feature type="signal peptide" evidence="2">
    <location>
        <begin position="1"/>
        <end position="18"/>
    </location>
</feature>
<keyword evidence="2" id="KW-0732">Signal</keyword>
<dbReference type="GeneID" id="91096694"/>
<keyword evidence="4" id="KW-1185">Reference proteome</keyword>
<dbReference type="EMBL" id="CP144105">
    <property type="protein sequence ID" value="WWC91083.1"/>
    <property type="molecule type" value="Genomic_DNA"/>
</dbReference>
<reference evidence="3 4" key="1">
    <citation type="submission" date="2024-01" db="EMBL/GenBank/DDBJ databases">
        <title>Comparative genomics of Cryptococcus and Kwoniella reveals pathogenesis evolution and contrasting modes of karyotype evolution via chromosome fusion or intercentromeric recombination.</title>
        <authorList>
            <person name="Coelho M.A."/>
            <person name="David-Palma M."/>
            <person name="Shea T."/>
            <person name="Bowers K."/>
            <person name="McGinley-Smith S."/>
            <person name="Mohammad A.W."/>
            <person name="Gnirke A."/>
            <person name="Yurkov A.M."/>
            <person name="Nowrousian M."/>
            <person name="Sun S."/>
            <person name="Cuomo C.A."/>
            <person name="Heitman J."/>
        </authorList>
    </citation>
    <scope>NUCLEOTIDE SEQUENCE [LARGE SCALE GENOMIC DNA]</scope>
    <source>
        <strain evidence="3 4">CBS 6074</strain>
    </source>
</reference>
<evidence type="ECO:0000256" key="2">
    <source>
        <dbReference type="SAM" id="SignalP"/>
    </source>
</evidence>
<evidence type="ECO:0000256" key="1">
    <source>
        <dbReference type="SAM" id="MobiDB-lite"/>
    </source>
</evidence>
<evidence type="ECO:0000313" key="3">
    <source>
        <dbReference type="EMBL" id="WWC91083.1"/>
    </source>
</evidence>
<feature type="compositionally biased region" description="Low complexity" evidence="1">
    <location>
        <begin position="204"/>
        <end position="237"/>
    </location>
</feature>
<dbReference type="RefSeq" id="XP_066077846.1">
    <property type="nucleotide sequence ID" value="XM_066221749.1"/>
</dbReference>